<feature type="region of interest" description="Disordered" evidence="1">
    <location>
        <begin position="1"/>
        <end position="20"/>
    </location>
</feature>
<accession>A0ABR2JIK0</accession>
<gene>
    <name evidence="3" type="ORF">PGQ11_002389</name>
</gene>
<protein>
    <submittedName>
        <fullName evidence="3">N1-acetylpolyamine oxidase</fullName>
    </submittedName>
</protein>
<evidence type="ECO:0000256" key="1">
    <source>
        <dbReference type="SAM" id="MobiDB-lite"/>
    </source>
</evidence>
<comment type="caution">
    <text evidence="3">The sequence shown here is derived from an EMBL/GenBank/DDBJ whole genome shotgun (WGS) entry which is preliminary data.</text>
</comment>
<dbReference type="InterPro" id="IPR025676">
    <property type="entry name" value="Clr5_dom"/>
</dbReference>
<evidence type="ECO:0000259" key="2">
    <source>
        <dbReference type="Pfam" id="PF14420"/>
    </source>
</evidence>
<feature type="region of interest" description="Disordered" evidence="1">
    <location>
        <begin position="56"/>
        <end position="121"/>
    </location>
</feature>
<dbReference type="Pfam" id="PF14420">
    <property type="entry name" value="Clr5"/>
    <property type="match status" value="1"/>
</dbReference>
<name>A0ABR2JIK0_9PEZI</name>
<evidence type="ECO:0000313" key="4">
    <source>
        <dbReference type="Proteomes" id="UP001390339"/>
    </source>
</evidence>
<dbReference type="PANTHER" id="PTHR38788">
    <property type="entry name" value="CLR5 DOMAIN-CONTAINING PROTEIN"/>
    <property type="match status" value="1"/>
</dbReference>
<proteinExistence type="predicted"/>
<feature type="domain" description="Clr5" evidence="2">
    <location>
        <begin position="122"/>
        <end position="174"/>
    </location>
</feature>
<dbReference type="EMBL" id="JAPCWZ010000002">
    <property type="protein sequence ID" value="KAK8877443.1"/>
    <property type="molecule type" value="Genomic_DNA"/>
</dbReference>
<dbReference type="Proteomes" id="UP001390339">
    <property type="component" value="Unassembled WGS sequence"/>
</dbReference>
<organism evidence="3 4">
    <name type="scientific">Apiospora arundinis</name>
    <dbReference type="NCBI Taxonomy" id="335852"/>
    <lineage>
        <taxon>Eukaryota</taxon>
        <taxon>Fungi</taxon>
        <taxon>Dikarya</taxon>
        <taxon>Ascomycota</taxon>
        <taxon>Pezizomycotina</taxon>
        <taxon>Sordariomycetes</taxon>
        <taxon>Xylariomycetidae</taxon>
        <taxon>Amphisphaeriales</taxon>
        <taxon>Apiosporaceae</taxon>
        <taxon>Apiospora</taxon>
    </lineage>
</organism>
<sequence>MRKSQPAILDRRPGFGERPLSICGKHPPSCMTLSTQIISKALPTYIQLARPSPCLRSGSLSHPPAKPALFVVERHNRRRTTMADPTTEEEEEGGSSRPPPPPSSSSEPGVGFQHRLVTPRDPEDWERVKPILKELYLNQGLTLKALVQEMRETHHIKATIRQYNHRFAKWGWRKYKKKRQGSVAAQSALSQDDIYQGDVSSVGSPATQSETSIVASPVTLPPTKMFIHQSDFAARVSSGLSSYRSYIHFWAATDPRWHKPTQYQSIEVDRKRIPFEDQLLVAKHYVHARDYSNAGHMLRAAFLSIEPLVNDQHISGAWDLFIIGPLVIGEMGRDTDVVMKLYTNYLYQQMLVKRGAHHPMTAMALSLRAAASEGPANVFDFISNLCQLLYDTFRELRGLCAATLYSKWHFARLTDNTEVRVQMSEDWRQLAKQAEAEYGAMNVMVLNFQSMALHGSTRGLTVFRDDEAIARMERLADVAKQQWRQSQDRSTDLWQGALQISVYRSSQHMMARYWAEEYKKRREQQQQGQGQWQEQGQYQDGDRDINNARARLVQYCQDMVFLEPDVTPDAQWGKYGAFSEEILHEAGLRREAEAVARWRQQREIDPAVRATFEREESERMGDTEWWSSSADEKMLVVEDPDSD</sequence>
<dbReference type="PANTHER" id="PTHR38788:SF3">
    <property type="entry name" value="CLR5 DOMAIN-CONTAINING PROTEIN"/>
    <property type="match status" value="1"/>
</dbReference>
<evidence type="ECO:0000313" key="3">
    <source>
        <dbReference type="EMBL" id="KAK8877443.1"/>
    </source>
</evidence>
<reference evidence="3 4" key="1">
    <citation type="journal article" date="2024" name="IMA Fungus">
        <title>Apiospora arundinis, a panoply of carbohydrate-active enzymes and secondary metabolites.</title>
        <authorList>
            <person name="Sorensen T."/>
            <person name="Petersen C."/>
            <person name="Muurmann A.T."/>
            <person name="Christiansen J.V."/>
            <person name="Brundto M.L."/>
            <person name="Overgaard C.K."/>
            <person name="Boysen A.T."/>
            <person name="Wollenberg R.D."/>
            <person name="Larsen T.O."/>
            <person name="Sorensen J.L."/>
            <person name="Nielsen K.L."/>
            <person name="Sondergaard T.E."/>
        </authorList>
    </citation>
    <scope>NUCLEOTIDE SEQUENCE [LARGE SCALE GENOMIC DNA]</scope>
    <source>
        <strain evidence="3 4">AAU 773</strain>
    </source>
</reference>
<keyword evidence="4" id="KW-1185">Reference proteome</keyword>